<keyword evidence="2" id="KW-0812">Transmembrane</keyword>
<comment type="caution">
    <text evidence="3">The sequence shown here is derived from an EMBL/GenBank/DDBJ whole genome shotgun (WGS) entry which is preliminary data.</text>
</comment>
<feature type="transmembrane region" description="Helical" evidence="2">
    <location>
        <begin position="124"/>
        <end position="142"/>
    </location>
</feature>
<dbReference type="Proteomes" id="UP000234420">
    <property type="component" value="Unassembled WGS sequence"/>
</dbReference>
<evidence type="ECO:0000313" key="4">
    <source>
        <dbReference type="Proteomes" id="UP000234420"/>
    </source>
</evidence>
<dbReference type="Pfam" id="PF14348">
    <property type="entry name" value="DtrJ-like"/>
    <property type="match status" value="1"/>
</dbReference>
<protein>
    <submittedName>
        <fullName evidence="3">DUF4400 domain-containing protein</fullName>
    </submittedName>
</protein>
<sequence length="233" mass="26221">MAQENKGNSQQGSSQKREKPPRYTGGIGALFRLAFEIVIVSFLLIIIAIGVEYVAVIFGFVDKGIDHSRLVLIKYFEFLSLDKTGHKYMIDPLSVTSYFMDGVSGLFNTNMKELMLTPQVGMRAWLYIPIFVVFTTIIKMSYVVSSLPLFFIVWLCMFADGFVLRKERIYTGVRDSGLKWSISMHLVGVPLVGFMLIYLVAPTDNHPTLWLLPIILLSGVGIRAAVSNFSKFN</sequence>
<keyword evidence="2" id="KW-1133">Transmembrane helix</keyword>
<feature type="compositionally biased region" description="Polar residues" evidence="1">
    <location>
        <begin position="1"/>
        <end position="14"/>
    </location>
</feature>
<evidence type="ECO:0000313" key="3">
    <source>
        <dbReference type="EMBL" id="PLC57064.1"/>
    </source>
</evidence>
<keyword evidence="2" id="KW-0472">Membrane</keyword>
<organism evidence="3 4">
    <name type="scientific">Photobacterium carnosum</name>
    <dbReference type="NCBI Taxonomy" id="2023717"/>
    <lineage>
        <taxon>Bacteria</taxon>
        <taxon>Pseudomonadati</taxon>
        <taxon>Pseudomonadota</taxon>
        <taxon>Gammaproteobacteria</taxon>
        <taxon>Vibrionales</taxon>
        <taxon>Vibrionaceae</taxon>
        <taxon>Photobacterium</taxon>
    </lineage>
</organism>
<dbReference type="RefSeq" id="WP_065208237.1">
    <property type="nucleotide sequence ID" value="NZ_JABJXE010000015.1"/>
</dbReference>
<feature type="transmembrane region" description="Helical" evidence="2">
    <location>
        <begin position="207"/>
        <end position="226"/>
    </location>
</feature>
<dbReference type="InterPro" id="IPR022266">
    <property type="entry name" value="DtrJ-like"/>
</dbReference>
<feature type="transmembrane region" description="Helical" evidence="2">
    <location>
        <begin position="177"/>
        <end position="201"/>
    </location>
</feature>
<feature type="transmembrane region" description="Helical" evidence="2">
    <location>
        <begin position="37"/>
        <end position="61"/>
    </location>
</feature>
<feature type="region of interest" description="Disordered" evidence="1">
    <location>
        <begin position="1"/>
        <end position="21"/>
    </location>
</feature>
<feature type="transmembrane region" description="Helical" evidence="2">
    <location>
        <begin position="148"/>
        <end position="165"/>
    </location>
</feature>
<reference evidence="3 4" key="1">
    <citation type="journal article" date="2018" name="Syst. Appl. Microbiol.">
        <title>Photobacterium carnosum sp. nov., isolated from spoiled modified atmosphere packaged poultry meat.</title>
        <authorList>
            <person name="Hilgarth M."/>
            <person name="Fuertes S."/>
            <person name="Ehrmann M."/>
            <person name="Vogel R.F."/>
        </authorList>
    </citation>
    <scope>NUCLEOTIDE SEQUENCE [LARGE SCALE GENOMIC DNA]</scope>
    <source>
        <strain evidence="3 4">TMW 2.2021</strain>
    </source>
</reference>
<name>A0A2N4UPX4_9GAMM</name>
<dbReference type="EMBL" id="NPIB01000020">
    <property type="protein sequence ID" value="PLC57064.1"/>
    <property type="molecule type" value="Genomic_DNA"/>
</dbReference>
<evidence type="ECO:0000256" key="2">
    <source>
        <dbReference type="SAM" id="Phobius"/>
    </source>
</evidence>
<keyword evidence="4" id="KW-1185">Reference proteome</keyword>
<proteinExistence type="predicted"/>
<gene>
    <name evidence="3" type="ORF">CIK00_14875</name>
</gene>
<evidence type="ECO:0000256" key="1">
    <source>
        <dbReference type="SAM" id="MobiDB-lite"/>
    </source>
</evidence>
<dbReference type="AlphaFoldDB" id="A0A2N4UPX4"/>
<accession>A0A2N4UPX4</accession>